<dbReference type="GO" id="GO:0006874">
    <property type="term" value="P:intracellular calcium ion homeostasis"/>
    <property type="evidence" value="ECO:0007669"/>
    <property type="project" value="TreeGrafter"/>
</dbReference>
<keyword evidence="4 5" id="KW-0472">Membrane</keyword>
<evidence type="ECO:0000259" key="6">
    <source>
        <dbReference type="Pfam" id="PF01699"/>
    </source>
</evidence>
<dbReference type="InterPro" id="IPR044880">
    <property type="entry name" value="NCX_ion-bd_dom_sf"/>
</dbReference>
<feature type="transmembrane region" description="Helical" evidence="5">
    <location>
        <begin position="305"/>
        <end position="322"/>
    </location>
</feature>
<comment type="caution">
    <text evidence="7">The sequence shown here is derived from an EMBL/GenBank/DDBJ whole genome shotgun (WGS) entry which is preliminary data.</text>
</comment>
<dbReference type="Gene3D" id="6.10.280.80">
    <property type="entry name" value="NCX, peripheral helical region"/>
    <property type="match status" value="1"/>
</dbReference>
<proteinExistence type="predicted"/>
<sequence length="373" mass="39308">MTPILSFIVGLVALVAGAELLVRGASKLALSFGISPLVVGLTVVAFGTSSPELAVSVKSAWSGQVDIALGNVVGSNIFNVLFILGLSALITPLLVAQQLIRQEVPVMVGASLLLLALAWDGGISRWDGALLFGLLLAYLVFVIRQSRRENKAVDAEYAQEFGDGSRWDRHWSVQLLLIACGLALLVAGSDWLVGAAVVFAKQLGLSELVIGLTIVAAGTSMPEVATSVVAALRGERDIAVGNVVGSNTFNILCVLGLSSLVAPASLTVPVSMLSFDLPVMIAVAVACLPIFFTGNLIARWEGAVFLGYYVAFTVYVVLAAQSHDALTGYGFVMTTAVLPLTVVTLLLVTWREWRARLATAKQPAQREQHTPAP</sequence>
<feature type="transmembrane region" description="Helical" evidence="5">
    <location>
        <begin position="175"/>
        <end position="197"/>
    </location>
</feature>
<dbReference type="EMBL" id="JADJEV010000004">
    <property type="protein sequence ID" value="MBK6973961.1"/>
    <property type="molecule type" value="Genomic_DNA"/>
</dbReference>
<feature type="transmembrane region" description="Helical" evidence="5">
    <location>
        <begin position="277"/>
        <end position="298"/>
    </location>
</feature>
<evidence type="ECO:0000256" key="1">
    <source>
        <dbReference type="ARBA" id="ARBA00004141"/>
    </source>
</evidence>
<dbReference type="GO" id="GO:0005886">
    <property type="term" value="C:plasma membrane"/>
    <property type="evidence" value="ECO:0007669"/>
    <property type="project" value="TreeGrafter"/>
</dbReference>
<name>A0A9D7HRX0_9PROT</name>
<evidence type="ECO:0000256" key="2">
    <source>
        <dbReference type="ARBA" id="ARBA00022692"/>
    </source>
</evidence>
<feature type="transmembrane region" description="Helical" evidence="5">
    <location>
        <begin position="209"/>
        <end position="232"/>
    </location>
</feature>
<evidence type="ECO:0000256" key="4">
    <source>
        <dbReference type="ARBA" id="ARBA00023136"/>
    </source>
</evidence>
<keyword evidence="2 5" id="KW-0812">Transmembrane</keyword>
<feature type="domain" description="Sodium/calcium exchanger membrane region" evidence="6">
    <location>
        <begin position="4"/>
        <end position="143"/>
    </location>
</feature>
<evidence type="ECO:0000313" key="7">
    <source>
        <dbReference type="EMBL" id="MBK6973961.1"/>
    </source>
</evidence>
<feature type="domain" description="Sodium/calcium exchanger membrane region" evidence="6">
    <location>
        <begin position="175"/>
        <end position="317"/>
    </location>
</feature>
<dbReference type="Proteomes" id="UP000807785">
    <property type="component" value="Unassembled WGS sequence"/>
</dbReference>
<gene>
    <name evidence="7" type="ORF">IPH26_13860</name>
</gene>
<feature type="transmembrane region" description="Helical" evidence="5">
    <location>
        <begin position="77"/>
        <end position="96"/>
    </location>
</feature>
<dbReference type="PANTHER" id="PTHR10846:SF8">
    <property type="entry name" value="INNER MEMBRANE PROTEIN YRBG"/>
    <property type="match status" value="1"/>
</dbReference>
<dbReference type="NCBIfam" id="TIGR00367">
    <property type="entry name" value="calcium/sodium antiporter"/>
    <property type="match status" value="1"/>
</dbReference>
<reference evidence="7" key="1">
    <citation type="submission" date="2020-10" db="EMBL/GenBank/DDBJ databases">
        <title>Connecting structure to function with the recovery of over 1000 high-quality activated sludge metagenome-assembled genomes encoding full-length rRNA genes using long-read sequencing.</title>
        <authorList>
            <person name="Singleton C.M."/>
            <person name="Petriglieri F."/>
            <person name="Kristensen J.M."/>
            <person name="Kirkegaard R.H."/>
            <person name="Michaelsen T.Y."/>
            <person name="Andersen M.H."/>
            <person name="Karst S.M."/>
            <person name="Dueholm M.S."/>
            <person name="Nielsen P.H."/>
            <person name="Albertsen M."/>
        </authorList>
    </citation>
    <scope>NUCLEOTIDE SEQUENCE</scope>
    <source>
        <strain evidence="7">Bjer_18-Q3-R1-45_BAT3C.347</strain>
    </source>
</reference>
<evidence type="ECO:0000256" key="3">
    <source>
        <dbReference type="ARBA" id="ARBA00022989"/>
    </source>
</evidence>
<feature type="transmembrane region" description="Helical" evidence="5">
    <location>
        <begin position="328"/>
        <end position="348"/>
    </location>
</feature>
<dbReference type="GO" id="GO:0008273">
    <property type="term" value="F:calcium, potassium:sodium antiporter activity"/>
    <property type="evidence" value="ECO:0007669"/>
    <property type="project" value="TreeGrafter"/>
</dbReference>
<comment type="subcellular location">
    <subcellularLocation>
        <location evidence="1">Membrane</location>
        <topology evidence="1">Multi-pass membrane protein</topology>
    </subcellularLocation>
</comment>
<dbReference type="InterPro" id="IPR004837">
    <property type="entry name" value="NaCa_Exmemb"/>
</dbReference>
<evidence type="ECO:0000256" key="5">
    <source>
        <dbReference type="SAM" id="Phobius"/>
    </source>
</evidence>
<dbReference type="AlphaFoldDB" id="A0A9D7HRX0"/>
<keyword evidence="3 5" id="KW-1133">Transmembrane helix</keyword>
<feature type="transmembrane region" description="Helical" evidence="5">
    <location>
        <begin position="244"/>
        <end position="265"/>
    </location>
</feature>
<feature type="transmembrane region" description="Helical" evidence="5">
    <location>
        <begin position="103"/>
        <end position="119"/>
    </location>
</feature>
<organism evidence="7 8">
    <name type="scientific">Candidatus Methylophosphatis roskildensis</name>
    <dbReference type="NCBI Taxonomy" id="2899263"/>
    <lineage>
        <taxon>Bacteria</taxon>
        <taxon>Pseudomonadati</taxon>
        <taxon>Pseudomonadota</taxon>
        <taxon>Betaproteobacteria</taxon>
        <taxon>Nitrosomonadales</taxon>
        <taxon>Sterolibacteriaceae</taxon>
        <taxon>Candidatus Methylophosphatis</taxon>
    </lineage>
</organism>
<dbReference type="GO" id="GO:0005262">
    <property type="term" value="F:calcium channel activity"/>
    <property type="evidence" value="ECO:0007669"/>
    <property type="project" value="TreeGrafter"/>
</dbReference>
<dbReference type="InterPro" id="IPR004481">
    <property type="entry name" value="K/Na/Ca-exchanger"/>
</dbReference>
<dbReference type="PANTHER" id="PTHR10846">
    <property type="entry name" value="SODIUM/POTASSIUM/CALCIUM EXCHANGER"/>
    <property type="match status" value="1"/>
</dbReference>
<evidence type="ECO:0000313" key="8">
    <source>
        <dbReference type="Proteomes" id="UP000807785"/>
    </source>
</evidence>
<protein>
    <submittedName>
        <fullName evidence="7">Calcium/sodium antiporter</fullName>
    </submittedName>
</protein>
<dbReference type="Gene3D" id="1.20.1420.30">
    <property type="entry name" value="NCX, central ion-binding region"/>
    <property type="match status" value="1"/>
</dbReference>
<feature type="transmembrane region" description="Helical" evidence="5">
    <location>
        <begin position="125"/>
        <end position="143"/>
    </location>
</feature>
<accession>A0A9D7HRX0</accession>
<dbReference type="Pfam" id="PF01699">
    <property type="entry name" value="Na_Ca_ex"/>
    <property type="match status" value="2"/>
</dbReference>